<name>A0A4R1MPL8_9FIRM</name>
<accession>A0A4R1MPL8</accession>
<feature type="transmembrane region" description="Helical" evidence="6">
    <location>
        <begin position="262"/>
        <end position="283"/>
    </location>
</feature>
<comment type="similarity">
    <text evidence="6">Belongs to the LPG synthase family.</text>
</comment>
<dbReference type="PANTHER" id="PTHR39087:SF2">
    <property type="entry name" value="UPF0104 MEMBRANE PROTEIN MJ1595"/>
    <property type="match status" value="1"/>
</dbReference>
<keyword evidence="6" id="KW-0443">Lipid metabolism</keyword>
<keyword evidence="6" id="KW-0808">Transferase</keyword>
<feature type="transmembrane region" description="Helical" evidence="6">
    <location>
        <begin position="289"/>
        <end position="313"/>
    </location>
</feature>
<organism evidence="7 8">
    <name type="scientific">Natranaerovirga hydrolytica</name>
    <dbReference type="NCBI Taxonomy" id="680378"/>
    <lineage>
        <taxon>Bacteria</taxon>
        <taxon>Bacillati</taxon>
        <taxon>Bacillota</taxon>
        <taxon>Clostridia</taxon>
        <taxon>Lachnospirales</taxon>
        <taxon>Natranaerovirgaceae</taxon>
        <taxon>Natranaerovirga</taxon>
    </lineage>
</organism>
<feature type="transmembrane region" description="Helical" evidence="6">
    <location>
        <begin position="122"/>
        <end position="141"/>
    </location>
</feature>
<comment type="caution">
    <text evidence="7">The sequence shown here is derived from an EMBL/GenBank/DDBJ whole genome shotgun (WGS) entry which is preliminary data.</text>
</comment>
<dbReference type="InterPro" id="IPR022791">
    <property type="entry name" value="L-PG_synthase/AglD"/>
</dbReference>
<dbReference type="RefSeq" id="WP_132282168.1">
    <property type="nucleotide sequence ID" value="NZ_SMGQ01000012.1"/>
</dbReference>
<feature type="transmembrane region" description="Helical" evidence="6">
    <location>
        <begin position="211"/>
        <end position="227"/>
    </location>
</feature>
<dbReference type="Pfam" id="PF03706">
    <property type="entry name" value="LPG_synthase_TM"/>
    <property type="match status" value="1"/>
</dbReference>
<protein>
    <recommendedName>
        <fullName evidence="6">Phosphatidylglycerol lysyltransferase</fullName>
        <ecNumber evidence="6">2.3.2.3</ecNumber>
    </recommendedName>
    <alternativeName>
        <fullName evidence="6">Lysylphosphatidylglycerol synthase</fullName>
    </alternativeName>
</protein>
<feature type="transmembrane region" description="Helical" evidence="6">
    <location>
        <begin position="147"/>
        <end position="172"/>
    </location>
</feature>
<evidence type="ECO:0000313" key="7">
    <source>
        <dbReference type="EMBL" id="TCK93254.1"/>
    </source>
</evidence>
<keyword evidence="5 6" id="KW-0472">Membrane</keyword>
<evidence type="ECO:0000256" key="1">
    <source>
        <dbReference type="ARBA" id="ARBA00004651"/>
    </source>
</evidence>
<keyword evidence="2" id="KW-1003">Cell membrane</keyword>
<keyword evidence="3 6" id="KW-0812">Transmembrane</keyword>
<dbReference type="GO" id="GO:0006629">
    <property type="term" value="P:lipid metabolic process"/>
    <property type="evidence" value="ECO:0007669"/>
    <property type="project" value="UniProtKB-KW"/>
</dbReference>
<evidence type="ECO:0000256" key="3">
    <source>
        <dbReference type="ARBA" id="ARBA00022692"/>
    </source>
</evidence>
<feature type="transmembrane region" description="Helical" evidence="6">
    <location>
        <begin position="39"/>
        <end position="57"/>
    </location>
</feature>
<dbReference type="EMBL" id="SMGQ01000012">
    <property type="protein sequence ID" value="TCK93254.1"/>
    <property type="molecule type" value="Genomic_DNA"/>
</dbReference>
<comment type="catalytic activity">
    <reaction evidence="6">
        <text>L-lysyl-tRNA(Lys) + a 1,2-diacyl-sn-glycero-3-phospho-(1'-sn-glycerol) = a 1,2-diacyl-sn-glycero-3-phospho-1'-(3'-O-L-lysyl)-sn-glycerol + tRNA(Lys)</text>
        <dbReference type="Rhea" id="RHEA:10668"/>
        <dbReference type="Rhea" id="RHEA-COMP:9696"/>
        <dbReference type="Rhea" id="RHEA-COMP:9697"/>
        <dbReference type="ChEBI" id="CHEBI:64716"/>
        <dbReference type="ChEBI" id="CHEBI:75792"/>
        <dbReference type="ChEBI" id="CHEBI:78442"/>
        <dbReference type="ChEBI" id="CHEBI:78529"/>
        <dbReference type="EC" id="2.3.2.3"/>
    </reaction>
</comment>
<reference evidence="7 8" key="1">
    <citation type="submission" date="2019-03" db="EMBL/GenBank/DDBJ databases">
        <title>Genomic Encyclopedia of Type Strains, Phase IV (KMG-IV): sequencing the most valuable type-strain genomes for metagenomic binning, comparative biology and taxonomic classification.</title>
        <authorList>
            <person name="Goeker M."/>
        </authorList>
    </citation>
    <scope>NUCLEOTIDE SEQUENCE [LARGE SCALE GENOMIC DNA]</scope>
    <source>
        <strain evidence="7 8">DSM 24176</strain>
    </source>
</reference>
<evidence type="ECO:0000256" key="6">
    <source>
        <dbReference type="RuleBase" id="RU363042"/>
    </source>
</evidence>
<comment type="function">
    <text evidence="6">Catalyzes the transfer of a lysyl group from L-lysyl-tRNA(Lys) to membrane-bound phosphatidylglycerol (PG), which produces lysylphosphatidylglycerol (LPG), a major component of the bacterial membrane with a positive net charge. LPG synthesis contributes to bacterial virulence as it is involved in the resistance mechanism against cationic antimicrobial peptides (CAMP) produces by the host's immune system (defensins, cathelicidins) and by the competing microorganisms.</text>
</comment>
<evidence type="ECO:0000313" key="8">
    <source>
        <dbReference type="Proteomes" id="UP000294545"/>
    </source>
</evidence>
<dbReference type="Proteomes" id="UP000294545">
    <property type="component" value="Unassembled WGS sequence"/>
</dbReference>
<proteinExistence type="inferred from homology"/>
<gene>
    <name evidence="6" type="primary">mprF</name>
    <name evidence="7" type="ORF">EDC19_1445</name>
</gene>
<dbReference type="GO" id="GO:0005886">
    <property type="term" value="C:plasma membrane"/>
    <property type="evidence" value="ECO:0007669"/>
    <property type="project" value="UniProtKB-SubCell"/>
</dbReference>
<evidence type="ECO:0000256" key="2">
    <source>
        <dbReference type="ARBA" id="ARBA00022475"/>
    </source>
</evidence>
<dbReference type="NCBIfam" id="TIGR00374">
    <property type="entry name" value="flippase-like domain"/>
    <property type="match status" value="1"/>
</dbReference>
<keyword evidence="6" id="KW-0046">Antibiotic resistance</keyword>
<dbReference type="OrthoDB" id="2111097at2"/>
<comment type="subcellular location">
    <subcellularLocation>
        <location evidence="1 6">Cell membrane</location>
        <topology evidence="1 6">Multi-pass membrane protein</topology>
    </subcellularLocation>
</comment>
<evidence type="ECO:0000256" key="5">
    <source>
        <dbReference type="ARBA" id="ARBA00023136"/>
    </source>
</evidence>
<keyword evidence="8" id="KW-1185">Reference proteome</keyword>
<feature type="transmembrane region" description="Helical" evidence="6">
    <location>
        <begin position="233"/>
        <end position="255"/>
    </location>
</feature>
<dbReference type="GO" id="GO:0046677">
    <property type="term" value="P:response to antibiotic"/>
    <property type="evidence" value="ECO:0007669"/>
    <property type="project" value="UniProtKB-KW"/>
</dbReference>
<keyword evidence="4 6" id="KW-1133">Transmembrane helix</keyword>
<evidence type="ECO:0000256" key="4">
    <source>
        <dbReference type="ARBA" id="ARBA00022989"/>
    </source>
</evidence>
<dbReference type="AlphaFoldDB" id="A0A4R1MPL8"/>
<dbReference type="GO" id="GO:0050071">
    <property type="term" value="F:phosphatidylglycerol lysyltransferase activity"/>
    <property type="evidence" value="ECO:0007669"/>
    <property type="project" value="UniProtKB-EC"/>
</dbReference>
<sequence length="328" mass="37145">MKKKWLLFLLGILAVVTLLIVSDLEKVWSGIVGIGLKNIIALCCMQLFTMLLINIQWTSISRYAGVKSSFKKIVDINLTGTFVESVTPAVKAGGELTKVIMFSNTYHITKGSATAIVSIQKVVSITAFLLLNIISLVMFIVSYSDTIHFSVVVFSFVFILIMTLLLIMTVFYNEKIKCLILKAPFIKNKEKVKEFFNHFNETIKKVMERKAFFIRQLLLSTLIWSFFPIKAYYIVLVMGINLHFITMAMITYITYMIGMLPLLPGGLGTFEGSLIMLLAPFSVAMDQGMVIAFVLRFVTFWFVFTTSAIYLGCKFIYKNIFKGNLQCN</sequence>
<dbReference type="PANTHER" id="PTHR39087">
    <property type="entry name" value="UPF0104 MEMBRANE PROTEIN MJ1595"/>
    <property type="match status" value="1"/>
</dbReference>
<dbReference type="EC" id="2.3.2.3" evidence="6"/>